<dbReference type="InterPro" id="IPR005899">
    <property type="entry name" value="Na_pump_deCOase"/>
</dbReference>
<keyword evidence="8" id="KW-1185">Reference proteome</keyword>
<proteinExistence type="predicted"/>
<dbReference type="AlphaFoldDB" id="A0A3T0D8V3"/>
<accession>A0A3T0D8V3</accession>
<dbReference type="GO" id="GO:0005886">
    <property type="term" value="C:plasma membrane"/>
    <property type="evidence" value="ECO:0007669"/>
    <property type="project" value="UniProtKB-SubCell"/>
</dbReference>
<dbReference type="Pfam" id="PF04277">
    <property type="entry name" value="OAD_gamma"/>
    <property type="match status" value="1"/>
</dbReference>
<evidence type="ECO:0000313" key="8">
    <source>
        <dbReference type="Proteomes" id="UP000282930"/>
    </source>
</evidence>
<organism evidence="7 8">
    <name type="scientific">Caldicellulosiruptor changbaiensis</name>
    <dbReference type="NCBI Taxonomy" id="1222016"/>
    <lineage>
        <taxon>Bacteria</taxon>
        <taxon>Bacillati</taxon>
        <taxon>Bacillota</taxon>
        <taxon>Bacillota incertae sedis</taxon>
        <taxon>Caldicellulosiruptorales</taxon>
        <taxon>Caldicellulosiruptoraceae</taxon>
        <taxon>Caldicellulosiruptor</taxon>
    </lineage>
</organism>
<gene>
    <name evidence="7" type="ORF">ELD05_13160</name>
</gene>
<keyword evidence="3 6" id="KW-0812">Transmembrane</keyword>
<dbReference type="GO" id="GO:0036376">
    <property type="term" value="P:sodium ion export across plasma membrane"/>
    <property type="evidence" value="ECO:0007669"/>
    <property type="project" value="InterPro"/>
</dbReference>
<protein>
    <submittedName>
        <fullName evidence="7">Sodium pump decarboxylase subunit gamma</fullName>
    </submittedName>
</protein>
<evidence type="ECO:0000256" key="4">
    <source>
        <dbReference type="ARBA" id="ARBA00022989"/>
    </source>
</evidence>
<dbReference type="GO" id="GO:0015081">
    <property type="term" value="F:sodium ion transmembrane transporter activity"/>
    <property type="evidence" value="ECO:0007669"/>
    <property type="project" value="InterPro"/>
</dbReference>
<dbReference type="Proteomes" id="UP000282930">
    <property type="component" value="Chromosome"/>
</dbReference>
<keyword evidence="2" id="KW-1003">Cell membrane</keyword>
<evidence type="ECO:0000256" key="5">
    <source>
        <dbReference type="ARBA" id="ARBA00023136"/>
    </source>
</evidence>
<feature type="transmembrane region" description="Helical" evidence="6">
    <location>
        <begin position="12"/>
        <end position="40"/>
    </location>
</feature>
<keyword evidence="5 6" id="KW-0472">Membrane</keyword>
<evidence type="ECO:0000256" key="1">
    <source>
        <dbReference type="ARBA" id="ARBA00004236"/>
    </source>
</evidence>
<dbReference type="KEGG" id="ccha:ELD05_13160"/>
<evidence type="ECO:0000256" key="3">
    <source>
        <dbReference type="ARBA" id="ARBA00022692"/>
    </source>
</evidence>
<dbReference type="RefSeq" id="WP_127352784.1">
    <property type="nucleotide sequence ID" value="NZ_CP034791.1"/>
</dbReference>
<evidence type="ECO:0000256" key="2">
    <source>
        <dbReference type="ARBA" id="ARBA00022475"/>
    </source>
</evidence>
<evidence type="ECO:0000313" key="7">
    <source>
        <dbReference type="EMBL" id="AZT91474.1"/>
    </source>
</evidence>
<sequence length="122" mass="13474">MHYNYSTLGERLILGFEVTIIGMLIVFAVLALLSLIISLLSKILQRITKLPQKERGIDEDLNLTIDETKEYKPADKTGFVSGEALVIDADDEEVAAILAAVSFDTSIPLSELKIKSIKPVNR</sequence>
<evidence type="ECO:0000256" key="6">
    <source>
        <dbReference type="SAM" id="Phobius"/>
    </source>
</evidence>
<keyword evidence="4 6" id="KW-1133">Transmembrane helix</keyword>
<comment type="subcellular location">
    <subcellularLocation>
        <location evidence="1">Cell membrane</location>
    </subcellularLocation>
</comment>
<name>A0A3T0D8V3_9FIRM</name>
<reference evidence="7 8" key="1">
    <citation type="submission" date="2018-12" db="EMBL/GenBank/DDBJ databases">
        <title>Genome sequence from the cellulolytic species, Caldicellulosiruptor changbaiensis.</title>
        <authorList>
            <person name="Blumer-Schuette S.E."/>
            <person name="Mendoza C."/>
        </authorList>
    </citation>
    <scope>NUCLEOTIDE SEQUENCE [LARGE SCALE GENOMIC DNA]</scope>
    <source>
        <strain evidence="7 8">CBS-Z</strain>
    </source>
</reference>
<dbReference type="EMBL" id="CP034791">
    <property type="protein sequence ID" value="AZT91474.1"/>
    <property type="molecule type" value="Genomic_DNA"/>
</dbReference>